<evidence type="ECO:0000313" key="1">
    <source>
        <dbReference type="EMBL" id="KAG8180074.1"/>
    </source>
</evidence>
<dbReference type="SUPFAM" id="SSF88723">
    <property type="entry name" value="PIN domain-like"/>
    <property type="match status" value="1"/>
</dbReference>
<dbReference type="Gene3D" id="3.40.50.1010">
    <property type="entry name" value="5'-nuclease"/>
    <property type="match status" value="1"/>
</dbReference>
<protein>
    <recommendedName>
        <fullName evidence="3">NYN domain-containing protein</fullName>
    </recommendedName>
</protein>
<keyword evidence="2" id="KW-1185">Reference proteome</keyword>
<proteinExistence type="predicted"/>
<accession>A0AAV6U7C1</accession>
<organism evidence="1 2">
    <name type="scientific">Oedothorax gibbosus</name>
    <dbReference type="NCBI Taxonomy" id="931172"/>
    <lineage>
        <taxon>Eukaryota</taxon>
        <taxon>Metazoa</taxon>
        <taxon>Ecdysozoa</taxon>
        <taxon>Arthropoda</taxon>
        <taxon>Chelicerata</taxon>
        <taxon>Arachnida</taxon>
        <taxon>Araneae</taxon>
        <taxon>Araneomorphae</taxon>
        <taxon>Entelegynae</taxon>
        <taxon>Araneoidea</taxon>
        <taxon>Linyphiidae</taxon>
        <taxon>Erigoninae</taxon>
        <taxon>Oedothorax</taxon>
    </lineage>
</organism>
<comment type="caution">
    <text evidence="1">The sequence shown here is derived from an EMBL/GenBank/DDBJ whole genome shotgun (WGS) entry which is preliminary data.</text>
</comment>
<gene>
    <name evidence="1" type="ORF">JTE90_027855</name>
</gene>
<dbReference type="InterPro" id="IPR029060">
    <property type="entry name" value="PIN-like_dom_sf"/>
</dbReference>
<evidence type="ECO:0000313" key="2">
    <source>
        <dbReference type="Proteomes" id="UP000827092"/>
    </source>
</evidence>
<evidence type="ECO:0008006" key="3">
    <source>
        <dbReference type="Google" id="ProtNLM"/>
    </source>
</evidence>
<dbReference type="EMBL" id="JAFNEN010000586">
    <property type="protein sequence ID" value="KAG8180074.1"/>
    <property type="molecule type" value="Genomic_DNA"/>
</dbReference>
<dbReference type="AlphaFoldDB" id="A0AAV6U7C1"/>
<name>A0AAV6U7C1_9ARAC</name>
<sequence>MVCTVRSDERLEEIFKYERAYPPSLFDESGLMRKGSKSSMVTVLFPDSNETSIIQNSEKVSYIIDGGHLLHRVVWRRPATFKQICEQYSNYVTSHYGPATVVFDGYNEGNTKDEEHLRRSRSTTNIEVKVEDSINVNINQSEFLANSKNKMSLISLLTVHLQRGGCTVNQASGDADLLIVLTAIDETKKGVETCVIGDDTDLLVLLTVHSK</sequence>
<reference evidence="1 2" key="1">
    <citation type="journal article" date="2022" name="Nat. Ecol. Evol.">
        <title>A masculinizing supergene underlies an exaggerated male reproductive morph in a spider.</title>
        <authorList>
            <person name="Hendrickx F."/>
            <person name="De Corte Z."/>
            <person name="Sonet G."/>
            <person name="Van Belleghem S.M."/>
            <person name="Kostlbacher S."/>
            <person name="Vangestel C."/>
        </authorList>
    </citation>
    <scope>NUCLEOTIDE SEQUENCE [LARGE SCALE GENOMIC DNA]</scope>
    <source>
        <strain evidence="1">W744_W776</strain>
    </source>
</reference>
<dbReference type="Proteomes" id="UP000827092">
    <property type="component" value="Unassembled WGS sequence"/>
</dbReference>